<comment type="caution">
    <text evidence="1">The sequence shown here is derived from an EMBL/GenBank/DDBJ whole genome shotgun (WGS) entry which is preliminary data.</text>
</comment>
<sequence>MKLFLLLAISFLFLHKGKGAPRTAVYKFVKCNPEGDQANCVTHQTPEMEWSPDIPSKLPSSSAQFLDAEPVEGESPPREEDEEEEEETPMVDDKGESPVSEDGSGFEGSGFEDKFMGDRAFESETGSGESWTEELNKGEDTSRFYEGKPEEQELREDHLLQLKKDYFESLKVCICIVRLFQSFLGGLFGPVCEIDVLLNDAENRKTAELKTEDGKVEKHYLFYDGESVSGKVNLNVKQGGKRLEHQGIRIEFVGQIELFSDKSNTHEFVDLVKELALPGELTQNRSYDFEFMQVEKPYESYTGANVRLRYFLRVTIVRRLSDLVKEYELIVHQLATYPDVNNSIKMEVGIEDCLHIEFEYNKSKYHLKDVIVGKIYFLLVRIKIQHMELQLIKKEITGIGPSTTTETETVAKYEIMDGAPVKGESIPIRLFLAGYDLTPTMRDVNKKFSVRYFLNLVLVDEEDRRYFKQQEIVLWRKAPEKLRKRNFHQRYESPEPRTQPVSAEQPEIPAGRHEATLRRSDTGDRPAAAMSVNRCMHLLSRLHRHVSTRSARSSACEVFAGTGLLHKQHPTASAVCSRDVSSKSSSPKPPDTSLFVPVTLKTDSPADGGVGVELTQPLDKNELLKVLNRFYKKKEMQKLAADHGLDARLFHQAFISFRKYALEMASLPADLHIILSDICYGAGHIDDIYPYFMRHAKQIFPMLDCMDDLRKISDLRVPANWYVYPEARAIQRKVIFHAGPTNSGKTYHAIQRYLAAKTGVYCGPLKLLAHEIFEKSNGAGVPCDLVTGEERTFMDLEGRPAGHVACTIEMCSVTTPCLCAEEIHVCGEPAAIDFIRELMYTTGEEVEVRTYQRLTPFTVLDHAVESLDNLRPGDCIVCFSKNDIYSLSRQIEARGQECAVIYGSLPPGTKLSQAKKFNDPDDPCKILVATDAIGMGLNLSIKRIIFNSLVKPNINEKGEKQMETISTSQALQIAGRAGRFSSKFKEGEVTTMHRDDMPVLKEILSHTVEPIETAGLHPTAEQIEMFAYHLPDATLSNLVDIFVSLSQVDGMYFVCNIDDFKFLADMIQHIPLNLRSRYVFCTAPINKKQPFVCTSFLKFARQFSRDEPLTFDWVCRHVSWPPAPPKNIKDLVHLEAVHDVLDLYLWLSYRFMDMFPDTALVREIQRELDSIIQEGVRNITRLIRATDPGITDPLQTESSRRGNSETASGNYLTGGKGQRGQRHSGEVSQSSLASRLVRDGLLTPDLLRQLQREWSKDQPQEFKSALNTERHNNNEGRRKRKNEKKKK</sequence>
<name>A0ACB8XCR4_9TELE</name>
<gene>
    <name evidence="1" type="ORF">L3Q82_008961</name>
</gene>
<keyword evidence="2" id="KW-1185">Reference proteome</keyword>
<proteinExistence type="predicted"/>
<evidence type="ECO:0000313" key="2">
    <source>
        <dbReference type="Proteomes" id="UP000831701"/>
    </source>
</evidence>
<protein>
    <submittedName>
        <fullName evidence="1">Uncharacterized protein</fullName>
    </submittedName>
</protein>
<dbReference type="Proteomes" id="UP000831701">
    <property type="component" value="Chromosome 1"/>
</dbReference>
<dbReference type="EMBL" id="CM041531">
    <property type="protein sequence ID" value="KAI3377822.1"/>
    <property type="molecule type" value="Genomic_DNA"/>
</dbReference>
<accession>A0ACB8XCR4</accession>
<evidence type="ECO:0000313" key="1">
    <source>
        <dbReference type="EMBL" id="KAI3377822.1"/>
    </source>
</evidence>
<organism evidence="1 2">
    <name type="scientific">Scortum barcoo</name>
    <name type="common">barcoo grunter</name>
    <dbReference type="NCBI Taxonomy" id="214431"/>
    <lineage>
        <taxon>Eukaryota</taxon>
        <taxon>Metazoa</taxon>
        <taxon>Chordata</taxon>
        <taxon>Craniata</taxon>
        <taxon>Vertebrata</taxon>
        <taxon>Euteleostomi</taxon>
        <taxon>Actinopterygii</taxon>
        <taxon>Neopterygii</taxon>
        <taxon>Teleostei</taxon>
        <taxon>Neoteleostei</taxon>
        <taxon>Acanthomorphata</taxon>
        <taxon>Eupercaria</taxon>
        <taxon>Centrarchiformes</taxon>
        <taxon>Terapontoidei</taxon>
        <taxon>Terapontidae</taxon>
        <taxon>Scortum</taxon>
    </lineage>
</organism>
<reference evidence="1" key="1">
    <citation type="submission" date="2022-04" db="EMBL/GenBank/DDBJ databases">
        <title>Jade perch genome.</title>
        <authorList>
            <person name="Chao B."/>
        </authorList>
    </citation>
    <scope>NUCLEOTIDE SEQUENCE</scope>
    <source>
        <strain evidence="1">CB-2022</strain>
    </source>
</reference>